<comment type="caution">
    <text evidence="1">The sequence shown here is derived from an EMBL/GenBank/DDBJ whole genome shotgun (WGS) entry which is preliminary data.</text>
</comment>
<name>A0ACC0D4A2_9PEZI</name>
<accession>A0ACC0D4A2</accession>
<proteinExistence type="predicted"/>
<keyword evidence="2" id="KW-1185">Reference proteome</keyword>
<organism evidence="1 2">
    <name type="scientific">Hypoxylon rubiginosum</name>
    <dbReference type="NCBI Taxonomy" id="110542"/>
    <lineage>
        <taxon>Eukaryota</taxon>
        <taxon>Fungi</taxon>
        <taxon>Dikarya</taxon>
        <taxon>Ascomycota</taxon>
        <taxon>Pezizomycotina</taxon>
        <taxon>Sordariomycetes</taxon>
        <taxon>Xylariomycetidae</taxon>
        <taxon>Xylariales</taxon>
        <taxon>Hypoxylaceae</taxon>
        <taxon>Hypoxylon</taxon>
    </lineage>
</organism>
<dbReference type="EMBL" id="MU394307">
    <property type="protein sequence ID" value="KAI6087540.1"/>
    <property type="molecule type" value="Genomic_DNA"/>
</dbReference>
<sequence length="614" mass="69168">MRSFYIIRGPLCQPLRARSAHIIKRHKFSGRTNSVKKLNPSSLPSTPARTRFAPSPTGYVHIGSLRTALYNYLLAKATGGQFVLRVEDTDQARTVLDAESRLYKDLKWSGLSWDEGPDVGGPYGPYRQSDRLETYTKYAAQLIDEGHAYRCFCTPEQLDQMRTISMQEGNPTIYNRTCTHVPPDVSARRAANGEPHCVRFRCDHAPVVHDLVYKEYAKPGPEDDFIIIKQDGFPTYHFANVVDDYLMKITHVIRGAEWLVSTPRHVALYDAFGWTPPLFAHVGLLVNEEKQKLSKRHGDVDIASWRDRGILPAALLNYVMLLGWSPGKGLKGQSEVMDLEEMVSKFHLRFTKGDITVNEKHKNLQKGHLKRLSQTDSPESFTSVLLPAVEAHIRKYEAERQESIENQGKASGDSIAQKIGPLMPLAKPRHGTDDGVVSRDYLEKLLQIDIQQYTTAAEFVLRNKYLIWTIRPAVHSAALLKETARMLGVSTVDPDDATTLQKETPRSIPELVVMLRDVLRDIGEDRWEQHAIKTAVAPFLQIVYARVKRRDDGEGSAAVDTETEPWGYHLTRWVVAASEPGPSIPCAIELLGKAETMRRLDLASEIAVEITNKK</sequence>
<gene>
    <name evidence="1" type="ORF">F4821DRAFT_236058</name>
</gene>
<protein>
    <submittedName>
        <fullName evidence="1">Uncharacterized protein</fullName>
    </submittedName>
</protein>
<dbReference type="Proteomes" id="UP001497680">
    <property type="component" value="Unassembled WGS sequence"/>
</dbReference>
<evidence type="ECO:0000313" key="2">
    <source>
        <dbReference type="Proteomes" id="UP001497680"/>
    </source>
</evidence>
<evidence type="ECO:0000313" key="1">
    <source>
        <dbReference type="EMBL" id="KAI6087540.1"/>
    </source>
</evidence>
<reference evidence="1 2" key="1">
    <citation type="journal article" date="2022" name="New Phytol.">
        <title>Ecological generalism drives hyperdiversity of secondary metabolite gene clusters in xylarialean endophytes.</title>
        <authorList>
            <person name="Franco M.E.E."/>
            <person name="Wisecaver J.H."/>
            <person name="Arnold A.E."/>
            <person name="Ju Y.M."/>
            <person name="Slot J.C."/>
            <person name="Ahrendt S."/>
            <person name="Moore L.P."/>
            <person name="Eastman K.E."/>
            <person name="Scott K."/>
            <person name="Konkel Z."/>
            <person name="Mondo S.J."/>
            <person name="Kuo A."/>
            <person name="Hayes R.D."/>
            <person name="Haridas S."/>
            <person name="Andreopoulos B."/>
            <person name="Riley R."/>
            <person name="LaButti K."/>
            <person name="Pangilinan J."/>
            <person name="Lipzen A."/>
            <person name="Amirebrahimi M."/>
            <person name="Yan J."/>
            <person name="Adam C."/>
            <person name="Keymanesh K."/>
            <person name="Ng V."/>
            <person name="Louie K."/>
            <person name="Northen T."/>
            <person name="Drula E."/>
            <person name="Henrissat B."/>
            <person name="Hsieh H.M."/>
            <person name="Youens-Clark K."/>
            <person name="Lutzoni F."/>
            <person name="Miadlikowska J."/>
            <person name="Eastwood D.C."/>
            <person name="Hamelin R.C."/>
            <person name="Grigoriev I.V."/>
            <person name="U'Ren J.M."/>
        </authorList>
    </citation>
    <scope>NUCLEOTIDE SEQUENCE [LARGE SCALE GENOMIC DNA]</scope>
    <source>
        <strain evidence="1 2">ER1909</strain>
    </source>
</reference>